<dbReference type="GO" id="GO:0004553">
    <property type="term" value="F:hydrolase activity, hydrolyzing O-glycosyl compounds"/>
    <property type="evidence" value="ECO:0007669"/>
    <property type="project" value="TreeGrafter"/>
</dbReference>
<dbReference type="AlphaFoldDB" id="A0A9D2KH64"/>
<dbReference type="Gene3D" id="1.50.10.10">
    <property type="match status" value="1"/>
</dbReference>
<feature type="binding site" evidence="4">
    <location>
        <begin position="612"/>
        <end position="613"/>
    </location>
    <ligand>
        <name>substrate</name>
    </ligand>
</feature>
<feature type="domain" description="Glycoside hydrolase family 65 central catalytic" evidence="6">
    <location>
        <begin position="343"/>
        <end position="700"/>
    </location>
</feature>
<feature type="compositionally biased region" description="Acidic residues" evidence="5">
    <location>
        <begin position="811"/>
        <end position="824"/>
    </location>
</feature>
<comment type="caution">
    <text evidence="9">The sequence shown here is derived from an EMBL/GenBank/DDBJ whole genome shotgun (WGS) entry which is preliminary data.</text>
</comment>
<dbReference type="EMBL" id="DXAM01000107">
    <property type="protein sequence ID" value="HJA04725.1"/>
    <property type="molecule type" value="Genomic_DNA"/>
</dbReference>
<dbReference type="Pfam" id="PF03633">
    <property type="entry name" value="Glyco_hydro_65C"/>
    <property type="match status" value="1"/>
</dbReference>
<dbReference type="InterPro" id="IPR011013">
    <property type="entry name" value="Gal_mutarotase_sf_dom"/>
</dbReference>
<feature type="region of interest" description="Disordered" evidence="5">
    <location>
        <begin position="789"/>
        <end position="824"/>
    </location>
</feature>
<accession>A0A9D2KH64</accession>
<dbReference type="InterPro" id="IPR012341">
    <property type="entry name" value="6hp_glycosidase-like_sf"/>
</dbReference>
<dbReference type="Proteomes" id="UP000824220">
    <property type="component" value="Unassembled WGS sequence"/>
</dbReference>
<dbReference type="InterPro" id="IPR005195">
    <property type="entry name" value="Glyco_hydro_65_M"/>
</dbReference>
<dbReference type="SUPFAM" id="SSF48208">
    <property type="entry name" value="Six-hairpin glycosidases"/>
    <property type="match status" value="1"/>
</dbReference>
<proteinExistence type="inferred from homology"/>
<feature type="active site" description="Proton donor" evidence="3">
    <location>
        <position position="500"/>
    </location>
</feature>
<dbReference type="InterPro" id="IPR017045">
    <property type="entry name" value="Malt_Pase/Glycosyl_Hdrlase"/>
</dbReference>
<evidence type="ECO:0000256" key="1">
    <source>
        <dbReference type="ARBA" id="ARBA00006768"/>
    </source>
</evidence>
<gene>
    <name evidence="9" type="ORF">H9800_07670</name>
</gene>
<feature type="domain" description="Glycoside hydrolase family 65 N-terminal" evidence="8">
    <location>
        <begin position="16"/>
        <end position="284"/>
    </location>
</feature>
<evidence type="ECO:0000256" key="3">
    <source>
        <dbReference type="PIRSR" id="PIRSR036289-50"/>
    </source>
</evidence>
<reference evidence="9" key="1">
    <citation type="journal article" date="2021" name="PeerJ">
        <title>Extensive microbial diversity within the chicken gut microbiome revealed by metagenomics and culture.</title>
        <authorList>
            <person name="Gilroy R."/>
            <person name="Ravi A."/>
            <person name="Getino M."/>
            <person name="Pursley I."/>
            <person name="Horton D.L."/>
            <person name="Alikhan N.F."/>
            <person name="Baker D."/>
            <person name="Gharbi K."/>
            <person name="Hall N."/>
            <person name="Watson M."/>
            <person name="Adriaenssens E.M."/>
            <person name="Foster-Nyarko E."/>
            <person name="Jarju S."/>
            <person name="Secka A."/>
            <person name="Antonio M."/>
            <person name="Oren A."/>
            <person name="Chaudhuri R.R."/>
            <person name="La Ragione R."/>
            <person name="Hildebrand F."/>
            <person name="Pallen M.J."/>
        </authorList>
    </citation>
    <scope>NUCLEOTIDE SEQUENCE</scope>
    <source>
        <strain evidence="9">ChiHjej8B7-3636</strain>
    </source>
</reference>
<evidence type="ECO:0000259" key="6">
    <source>
        <dbReference type="Pfam" id="PF03632"/>
    </source>
</evidence>
<name>A0A9D2KH64_9MICO</name>
<dbReference type="InterPro" id="IPR037018">
    <property type="entry name" value="GH65_N"/>
</dbReference>
<feature type="domain" description="Glycoside hydrolase family 65 C-terminal" evidence="7">
    <location>
        <begin position="709"/>
        <end position="769"/>
    </location>
</feature>
<dbReference type="SUPFAM" id="SSF74650">
    <property type="entry name" value="Galactose mutarotase-like"/>
    <property type="match status" value="1"/>
</dbReference>
<evidence type="ECO:0000256" key="2">
    <source>
        <dbReference type="ARBA" id="ARBA00023295"/>
    </source>
</evidence>
<dbReference type="Pfam" id="PF03632">
    <property type="entry name" value="Glyco_hydro_65m"/>
    <property type="match status" value="1"/>
</dbReference>
<dbReference type="Pfam" id="PF03636">
    <property type="entry name" value="Glyco_hydro_65N"/>
    <property type="match status" value="1"/>
</dbReference>
<dbReference type="Gene3D" id="2.70.98.40">
    <property type="entry name" value="Glycoside hydrolase, family 65, N-terminal domain"/>
    <property type="match status" value="1"/>
</dbReference>
<evidence type="ECO:0000259" key="8">
    <source>
        <dbReference type="Pfam" id="PF03636"/>
    </source>
</evidence>
<dbReference type="InterPro" id="IPR005196">
    <property type="entry name" value="Glyco_hydro_65_N"/>
</dbReference>
<evidence type="ECO:0000313" key="10">
    <source>
        <dbReference type="Proteomes" id="UP000824220"/>
    </source>
</evidence>
<evidence type="ECO:0000256" key="5">
    <source>
        <dbReference type="SAM" id="MobiDB-lite"/>
    </source>
</evidence>
<protein>
    <submittedName>
        <fullName evidence="9">Glycoside hydrolase family 65 protein</fullName>
    </submittedName>
</protein>
<dbReference type="PANTHER" id="PTHR11051:SF13">
    <property type="entry name" value="GLYCOSYL TRANSFERASE"/>
    <property type="match status" value="1"/>
</dbReference>
<dbReference type="InterPro" id="IPR005194">
    <property type="entry name" value="Glyco_hydro_65_C"/>
</dbReference>
<sequence>MMDRERFPIDPWRLVETRFSDKDLGVTETIFASGNGYLGMRADYPEGSAAHEQGTFVNGFHETWPIQHAENAYGFAEVGQTIVNVPDAKVMRVYVDDEPMSIDLADMAEYERSLDFRDATQRRRIRWVTATGKQVLLESNRLISFEDRHLAVMQMKVTVLNADAPVVVNCQVINRQDGEDEYGGRPRAAQADLIADPRKAEKITQRVLIPQEHWQANARSTLSYRAASSGMTLAVIADHLVETENEYESRGLIEPDIARNVFRVDAKAGVPVTVTKFVTYHSSRGVPAGELIDRGRRTLDRAMSEGVDAHFDRQRAWLDDFWARSDVRVAGNDGMQQAIRWCLLQIAMAAARADGWGVPAKGMTGSGYSGHYFWDTEVYVMPFLDYTSPRWARNALRARSNMLPAARRRATQLSEAGALIPWRTINGEEASAYYAAGTAQFHINADVAYALVKYVRATGDEQFMAEQGVDILVETARLWATLGFWRHGRFHIHGVTGPDEYTTVVNDNLFTNVMARFNLRAAAHVVRQLEQRAPDKHRAMLERLVVRPEEADSWEELGNAMFIPYSEEAGIHPQDALFLERELWDLENTPDSQRPLLLHFHPLVIYRFQVLKQADVVLAEFLQGDWFSPEEKLADFEYYDPLTTGDSTLSGVAQAVMAAEVGYQDLALEYFEHSLFVDLADLHHNAADGVHVAAAGGVWMALVNGFGGMRDFGGKLSFDPRLPASWPELSFPLTWHGTQLDVTLTKDELSVTSGDGVDVAFSVRGEEFLVRPGERVVVPLADQGPVRLGKPTLRRGDDETYPRATVPPTPEEVDLIPETGELGE</sequence>
<keyword evidence="9" id="KW-0378">Hydrolase</keyword>
<dbReference type="GO" id="GO:0005975">
    <property type="term" value="P:carbohydrate metabolic process"/>
    <property type="evidence" value="ECO:0007669"/>
    <property type="project" value="InterPro"/>
</dbReference>
<evidence type="ECO:0000256" key="4">
    <source>
        <dbReference type="PIRSR" id="PIRSR036289-51"/>
    </source>
</evidence>
<dbReference type="Gene3D" id="2.60.420.10">
    <property type="entry name" value="Maltose phosphorylase, domain 3"/>
    <property type="match status" value="1"/>
</dbReference>
<comment type="similarity">
    <text evidence="1">Belongs to the glycosyl hydrolase 65 family.</text>
</comment>
<dbReference type="PIRSF" id="PIRSF036289">
    <property type="entry name" value="Glycosyl_hydrolase_malt_phosph"/>
    <property type="match status" value="1"/>
</dbReference>
<feature type="binding site" evidence="4">
    <location>
        <begin position="374"/>
        <end position="375"/>
    </location>
    <ligand>
        <name>substrate</name>
    </ligand>
</feature>
<dbReference type="GO" id="GO:0016757">
    <property type="term" value="F:glycosyltransferase activity"/>
    <property type="evidence" value="ECO:0007669"/>
    <property type="project" value="UniProtKB-ARBA"/>
</dbReference>
<reference evidence="9" key="2">
    <citation type="submission" date="2021-04" db="EMBL/GenBank/DDBJ databases">
        <authorList>
            <person name="Gilroy R."/>
        </authorList>
    </citation>
    <scope>NUCLEOTIDE SEQUENCE</scope>
    <source>
        <strain evidence="9">ChiHjej8B7-3636</strain>
    </source>
</reference>
<organism evidence="9 10">
    <name type="scientific">Candidatus Microbacterium stercoravium</name>
    <dbReference type="NCBI Taxonomy" id="2838697"/>
    <lineage>
        <taxon>Bacteria</taxon>
        <taxon>Bacillati</taxon>
        <taxon>Actinomycetota</taxon>
        <taxon>Actinomycetes</taxon>
        <taxon>Micrococcales</taxon>
        <taxon>Microbacteriaceae</taxon>
        <taxon>Microbacterium</taxon>
    </lineage>
</organism>
<dbReference type="GO" id="GO:0030246">
    <property type="term" value="F:carbohydrate binding"/>
    <property type="evidence" value="ECO:0007669"/>
    <property type="project" value="InterPro"/>
</dbReference>
<keyword evidence="2" id="KW-0326">Glycosidase</keyword>
<evidence type="ECO:0000313" key="9">
    <source>
        <dbReference type="EMBL" id="HJA04725.1"/>
    </source>
</evidence>
<evidence type="ECO:0000259" key="7">
    <source>
        <dbReference type="Pfam" id="PF03633"/>
    </source>
</evidence>
<dbReference type="PANTHER" id="PTHR11051">
    <property type="entry name" value="GLYCOSYL HYDROLASE-RELATED"/>
    <property type="match status" value="1"/>
</dbReference>
<dbReference type="InterPro" id="IPR008928">
    <property type="entry name" value="6-hairpin_glycosidase_sf"/>
</dbReference>